<protein>
    <submittedName>
        <fullName evidence="1">Uncharacterized protein</fullName>
    </submittedName>
</protein>
<sequence length="220" mass="25001">MSNSVDANLWRTVPRFAKGTCLDSKDTLSAAFATETADPLPPPPPRSMLNKSAYTTIDNYSELFKIVTPINVDQFEAYLIDHPNQPYVDSVCRGLRHGFWPWATHDDPSLWKTYDNSHRPINQTDRMDFVREQRDEEIKLGRWSPSFGSQLLPGMYSSPIGVVPKPHSDNFRLVNDHSQDPYSPNSMITDTNPSFPLDTIDDLVGVLLTARRDHGKNRQL</sequence>
<keyword evidence="2" id="KW-1185">Reference proteome</keyword>
<evidence type="ECO:0000313" key="1">
    <source>
        <dbReference type="EMBL" id="KIM72340.1"/>
    </source>
</evidence>
<organism evidence="1 2">
    <name type="scientific">Piloderma croceum (strain F 1598)</name>
    <dbReference type="NCBI Taxonomy" id="765440"/>
    <lineage>
        <taxon>Eukaryota</taxon>
        <taxon>Fungi</taxon>
        <taxon>Dikarya</taxon>
        <taxon>Basidiomycota</taxon>
        <taxon>Agaricomycotina</taxon>
        <taxon>Agaricomycetes</taxon>
        <taxon>Agaricomycetidae</taxon>
        <taxon>Atheliales</taxon>
        <taxon>Atheliaceae</taxon>
        <taxon>Piloderma</taxon>
    </lineage>
</organism>
<reference evidence="2" key="2">
    <citation type="submission" date="2015-01" db="EMBL/GenBank/DDBJ databases">
        <title>Evolutionary Origins and Diversification of the Mycorrhizal Mutualists.</title>
        <authorList>
            <consortium name="DOE Joint Genome Institute"/>
            <consortium name="Mycorrhizal Genomics Consortium"/>
            <person name="Kohler A."/>
            <person name="Kuo A."/>
            <person name="Nagy L.G."/>
            <person name="Floudas D."/>
            <person name="Copeland A."/>
            <person name="Barry K.W."/>
            <person name="Cichocki N."/>
            <person name="Veneault-Fourrey C."/>
            <person name="LaButti K."/>
            <person name="Lindquist E.A."/>
            <person name="Lipzen A."/>
            <person name="Lundell T."/>
            <person name="Morin E."/>
            <person name="Murat C."/>
            <person name="Riley R."/>
            <person name="Ohm R."/>
            <person name="Sun H."/>
            <person name="Tunlid A."/>
            <person name="Henrissat B."/>
            <person name="Grigoriev I.V."/>
            <person name="Hibbett D.S."/>
            <person name="Martin F."/>
        </authorList>
    </citation>
    <scope>NUCLEOTIDE SEQUENCE [LARGE SCALE GENOMIC DNA]</scope>
    <source>
        <strain evidence="2">F 1598</strain>
    </source>
</reference>
<accession>A0A0C3EI60</accession>
<name>A0A0C3EI60_PILCF</name>
<reference evidence="1 2" key="1">
    <citation type="submission" date="2014-04" db="EMBL/GenBank/DDBJ databases">
        <authorList>
            <consortium name="DOE Joint Genome Institute"/>
            <person name="Kuo A."/>
            <person name="Tarkka M."/>
            <person name="Buscot F."/>
            <person name="Kohler A."/>
            <person name="Nagy L.G."/>
            <person name="Floudas D."/>
            <person name="Copeland A."/>
            <person name="Barry K.W."/>
            <person name="Cichocki N."/>
            <person name="Veneault-Fourrey C."/>
            <person name="LaButti K."/>
            <person name="Lindquist E.A."/>
            <person name="Lipzen A."/>
            <person name="Lundell T."/>
            <person name="Morin E."/>
            <person name="Murat C."/>
            <person name="Sun H."/>
            <person name="Tunlid A."/>
            <person name="Henrissat B."/>
            <person name="Grigoriev I.V."/>
            <person name="Hibbett D.S."/>
            <person name="Martin F."/>
            <person name="Nordberg H.P."/>
            <person name="Cantor M.N."/>
            <person name="Hua S.X."/>
        </authorList>
    </citation>
    <scope>NUCLEOTIDE SEQUENCE [LARGE SCALE GENOMIC DNA]</scope>
    <source>
        <strain evidence="1 2">F 1598</strain>
    </source>
</reference>
<dbReference type="AlphaFoldDB" id="A0A0C3EI60"/>
<evidence type="ECO:0000313" key="2">
    <source>
        <dbReference type="Proteomes" id="UP000054166"/>
    </source>
</evidence>
<gene>
    <name evidence="1" type="ORF">PILCRDRAFT_16218</name>
</gene>
<dbReference type="HOGENOM" id="CLU_006058_1_0_1"/>
<dbReference type="STRING" id="765440.A0A0C3EI60"/>
<dbReference type="InParanoid" id="A0A0C3EI60"/>
<proteinExistence type="predicted"/>
<dbReference type="EMBL" id="KN833139">
    <property type="protein sequence ID" value="KIM72340.1"/>
    <property type="molecule type" value="Genomic_DNA"/>
</dbReference>
<dbReference type="Proteomes" id="UP000054166">
    <property type="component" value="Unassembled WGS sequence"/>
</dbReference>
<dbReference type="OrthoDB" id="3254233at2759"/>
<feature type="non-terminal residue" evidence="1">
    <location>
        <position position="220"/>
    </location>
</feature>